<evidence type="ECO:0000313" key="1">
    <source>
        <dbReference type="EMBL" id="BCJ95982.1"/>
    </source>
</evidence>
<reference evidence="1 2" key="1">
    <citation type="journal article" date="2016" name="Int. J. Syst. Evol. Microbiol.">
        <title>Descriptions of Anaerotaenia torta gen. nov., sp. nov. and Anaerocolumna cellulosilytica gen. nov., sp. nov. isolated from a methanogenic reactor of cattle waste.</title>
        <authorList>
            <person name="Uek A."/>
            <person name="Ohtaki Y."/>
            <person name="Kaku N."/>
            <person name="Ueki K."/>
        </authorList>
    </citation>
    <scope>NUCLEOTIDE SEQUENCE [LARGE SCALE GENOMIC DNA]</scope>
    <source>
        <strain evidence="1 2">SN021</strain>
    </source>
</reference>
<dbReference type="KEGG" id="acel:acsn021_35510"/>
<protein>
    <submittedName>
        <fullName evidence="1">Uncharacterized protein</fullName>
    </submittedName>
</protein>
<proteinExistence type="predicted"/>
<keyword evidence="2" id="KW-1185">Reference proteome</keyword>
<sequence length="64" mass="7334">MGYGKTPSFDALTVHRTIYKESLRQYVVVMVQYRLKQMGVYVKTLLVGNGVDIQILGTNIYHLI</sequence>
<organism evidence="1 2">
    <name type="scientific">Anaerocolumna cellulosilytica</name>
    <dbReference type="NCBI Taxonomy" id="433286"/>
    <lineage>
        <taxon>Bacteria</taxon>
        <taxon>Bacillati</taxon>
        <taxon>Bacillota</taxon>
        <taxon>Clostridia</taxon>
        <taxon>Lachnospirales</taxon>
        <taxon>Lachnospiraceae</taxon>
        <taxon>Anaerocolumna</taxon>
    </lineage>
</organism>
<accession>A0A6S6R9N2</accession>
<evidence type="ECO:0000313" key="2">
    <source>
        <dbReference type="Proteomes" id="UP000515561"/>
    </source>
</evidence>
<dbReference type="Proteomes" id="UP000515561">
    <property type="component" value="Chromosome"/>
</dbReference>
<name>A0A6S6R9N2_9FIRM</name>
<dbReference type="AlphaFoldDB" id="A0A6S6R9N2"/>
<gene>
    <name evidence="1" type="ORF">acsn021_35510</name>
</gene>
<dbReference type="EMBL" id="AP023367">
    <property type="protein sequence ID" value="BCJ95982.1"/>
    <property type="molecule type" value="Genomic_DNA"/>
</dbReference>